<organism evidence="3 4">
    <name type="scientific">Paenibacillus roseopurpureus</name>
    <dbReference type="NCBI Taxonomy" id="2918901"/>
    <lineage>
        <taxon>Bacteria</taxon>
        <taxon>Bacillati</taxon>
        <taxon>Bacillota</taxon>
        <taxon>Bacilli</taxon>
        <taxon>Bacillales</taxon>
        <taxon>Paenibacillaceae</taxon>
        <taxon>Paenibacillus</taxon>
    </lineage>
</organism>
<dbReference type="InterPro" id="IPR006680">
    <property type="entry name" value="Amidohydro-rel"/>
</dbReference>
<dbReference type="InterPro" id="IPR032465">
    <property type="entry name" value="ACMSD"/>
</dbReference>
<protein>
    <submittedName>
        <fullName evidence="3">Amidohydrolase family protein</fullName>
    </submittedName>
</protein>
<proteinExistence type="predicted"/>
<dbReference type="InterPro" id="IPR032466">
    <property type="entry name" value="Metal_Hydrolase"/>
</dbReference>
<accession>A0AA96RM34</accession>
<dbReference type="GO" id="GO:0016787">
    <property type="term" value="F:hydrolase activity"/>
    <property type="evidence" value="ECO:0007669"/>
    <property type="project" value="InterPro"/>
</dbReference>
<sequence length="353" mass="39632">MSLPTKVIDCDVHNALTSPLELVPYLPEPFATRLRETGMMAVPNGWYSPAGPYRKDAIPPSGGAPGSDPDFVYEHLVKPYNMAYAMLLGDRIMNICNHPDADYASALASAYNNWMIDKWLGTYKEFKGALVVAPQDPHAAAREIDRLGGHPDIVQVMMGTGARMGYGQRFYHPIYEAAQRQGLPIILHPGAEGSGVSNAPTAAGYPSSYLEWHTSLSQNYMAHLLSLICEGVFAKYPGLKVVLAEGGIGWLPHLMWRLDKNYKALRAQVPWLTRMPSEYVRDHCFLTTQPIEEPADAKHLAYMFEMIDAENILLFSSDYPHWDFDAPPQILRKLSEEAREKIFYRNAKVLYQL</sequence>
<dbReference type="GO" id="GO:0016831">
    <property type="term" value="F:carboxy-lyase activity"/>
    <property type="evidence" value="ECO:0007669"/>
    <property type="project" value="InterPro"/>
</dbReference>
<evidence type="ECO:0000259" key="2">
    <source>
        <dbReference type="Pfam" id="PF04909"/>
    </source>
</evidence>
<dbReference type="RefSeq" id="WP_314803302.1">
    <property type="nucleotide sequence ID" value="NZ_CP130319.1"/>
</dbReference>
<dbReference type="GO" id="GO:0005737">
    <property type="term" value="C:cytoplasm"/>
    <property type="evidence" value="ECO:0007669"/>
    <property type="project" value="TreeGrafter"/>
</dbReference>
<reference evidence="3" key="1">
    <citation type="submission" date="2022-02" db="EMBL/GenBank/DDBJ databases">
        <title>Paenibacillus sp. MBLB1832 Whole Genome Shotgun Sequencing.</title>
        <authorList>
            <person name="Hwang C.Y."/>
            <person name="Cho E.-S."/>
            <person name="Seo M.-J."/>
        </authorList>
    </citation>
    <scope>NUCLEOTIDE SEQUENCE</scope>
    <source>
        <strain evidence="3">MBLB1832</strain>
    </source>
</reference>
<dbReference type="KEGG" id="proo:MJB10_08080"/>
<keyword evidence="4" id="KW-1185">Reference proteome</keyword>
<dbReference type="AlphaFoldDB" id="A0AA96RM34"/>
<feature type="domain" description="Amidohydrolase-related" evidence="2">
    <location>
        <begin position="16"/>
        <end position="352"/>
    </location>
</feature>
<keyword evidence="1" id="KW-0456">Lyase</keyword>
<dbReference type="Pfam" id="PF04909">
    <property type="entry name" value="Amidohydro_2"/>
    <property type="match status" value="1"/>
</dbReference>
<dbReference type="Proteomes" id="UP001304650">
    <property type="component" value="Chromosome"/>
</dbReference>
<dbReference type="EMBL" id="CP130319">
    <property type="protein sequence ID" value="WNR46039.1"/>
    <property type="molecule type" value="Genomic_DNA"/>
</dbReference>
<dbReference type="PANTHER" id="PTHR21240">
    <property type="entry name" value="2-AMINO-3-CARBOXYLMUCONATE-6-SEMIALDEHYDE DECARBOXYLASE"/>
    <property type="match status" value="1"/>
</dbReference>
<dbReference type="GO" id="GO:0019748">
    <property type="term" value="P:secondary metabolic process"/>
    <property type="evidence" value="ECO:0007669"/>
    <property type="project" value="TreeGrafter"/>
</dbReference>
<dbReference type="SUPFAM" id="SSF51556">
    <property type="entry name" value="Metallo-dependent hydrolases"/>
    <property type="match status" value="1"/>
</dbReference>
<gene>
    <name evidence="3" type="ORF">MJB10_08080</name>
</gene>
<dbReference type="Gene3D" id="3.20.20.140">
    <property type="entry name" value="Metal-dependent hydrolases"/>
    <property type="match status" value="1"/>
</dbReference>
<dbReference type="PANTHER" id="PTHR21240:SF28">
    <property type="entry name" value="ISO-OROTATE DECARBOXYLASE (EUROFUNG)"/>
    <property type="match status" value="1"/>
</dbReference>
<evidence type="ECO:0000256" key="1">
    <source>
        <dbReference type="ARBA" id="ARBA00023239"/>
    </source>
</evidence>
<evidence type="ECO:0000313" key="3">
    <source>
        <dbReference type="EMBL" id="WNR46039.1"/>
    </source>
</evidence>
<evidence type="ECO:0000313" key="4">
    <source>
        <dbReference type="Proteomes" id="UP001304650"/>
    </source>
</evidence>
<name>A0AA96RM34_9BACL</name>